<dbReference type="OrthoDB" id="9758182at2"/>
<comment type="caution">
    <text evidence="1">The sequence shown here is derived from an EMBL/GenBank/DDBJ whole genome shotgun (WGS) entry which is preliminary data.</text>
</comment>
<proteinExistence type="predicted"/>
<reference evidence="1 2" key="1">
    <citation type="submission" date="2016-05" db="EMBL/GenBank/DDBJ databases">
        <title>Microbial solvent formation.</title>
        <authorList>
            <person name="Poehlein A."/>
            <person name="Montoya Solano J.D."/>
            <person name="Flitsch S."/>
            <person name="Krabben P."/>
            <person name="Duerre P."/>
            <person name="Daniel R."/>
        </authorList>
    </citation>
    <scope>NUCLEOTIDE SEQUENCE [LARGE SCALE GENOMIC DNA]</scope>
    <source>
        <strain evidence="1 2">DSM 2619</strain>
    </source>
</reference>
<protein>
    <submittedName>
        <fullName evidence="1">Uncharacterized protein</fullName>
    </submittedName>
</protein>
<keyword evidence="2" id="KW-1185">Reference proteome</keyword>
<dbReference type="AlphaFoldDB" id="A0A1S8TBE1"/>
<sequence>MEISSKTYPSNLQNYLIDIGSEIILIDTGVPKETPDTLPKKEQKIYLSSAEADAIKLSRDNIVRVEFNSGKYHNFELSEKIIDGVYLI</sequence>
<evidence type="ECO:0000313" key="1">
    <source>
        <dbReference type="EMBL" id="OOM75100.1"/>
    </source>
</evidence>
<dbReference type="Proteomes" id="UP000190890">
    <property type="component" value="Unassembled WGS sequence"/>
</dbReference>
<gene>
    <name evidence="1" type="ORF">CLPUN_35370</name>
</gene>
<accession>A0A1S8TBE1</accession>
<dbReference type="RefSeq" id="WP_143329079.1">
    <property type="nucleotide sequence ID" value="NZ_LZZM01000190.1"/>
</dbReference>
<organism evidence="1 2">
    <name type="scientific">Clostridium puniceum</name>
    <dbReference type="NCBI Taxonomy" id="29367"/>
    <lineage>
        <taxon>Bacteria</taxon>
        <taxon>Bacillati</taxon>
        <taxon>Bacillota</taxon>
        <taxon>Clostridia</taxon>
        <taxon>Eubacteriales</taxon>
        <taxon>Clostridiaceae</taxon>
        <taxon>Clostridium</taxon>
    </lineage>
</organism>
<name>A0A1S8TBE1_9CLOT</name>
<dbReference type="STRING" id="29367.CLPUN_35370"/>
<evidence type="ECO:0000313" key="2">
    <source>
        <dbReference type="Proteomes" id="UP000190890"/>
    </source>
</evidence>
<dbReference type="EMBL" id="LZZM01000190">
    <property type="protein sequence ID" value="OOM75100.1"/>
    <property type="molecule type" value="Genomic_DNA"/>
</dbReference>